<accession>A0ABQ5P613</accession>
<dbReference type="RefSeq" id="WP_323450010.1">
    <property type="nucleotide sequence ID" value="NZ_BSBI01000013.1"/>
</dbReference>
<keyword evidence="2" id="KW-1185">Reference proteome</keyword>
<sequence length="137" mass="15229">MARTKPHGPIDINELVEKLDSARNSLAHEANKDYYLRHHDERSGIDSAFDDLVDWVRAHQSAGELAELVKPVSDPDLQPGDLVLLDGAPATVREISIHKAHTHHQDSRLPQHQPAMEIVTGRGSQWYALAPVIPRAT</sequence>
<gene>
    <name evidence="1" type="ORF">SYYSPA8_27010</name>
</gene>
<comment type="caution">
    <text evidence="1">The sequence shown here is derived from an EMBL/GenBank/DDBJ whole genome shotgun (WGS) entry which is preliminary data.</text>
</comment>
<protein>
    <submittedName>
        <fullName evidence="1">Uncharacterized protein</fullName>
    </submittedName>
</protein>
<organism evidence="1 2">
    <name type="scientific">Streptomyces yaizuensis</name>
    <dbReference type="NCBI Taxonomy" id="2989713"/>
    <lineage>
        <taxon>Bacteria</taxon>
        <taxon>Bacillati</taxon>
        <taxon>Actinomycetota</taxon>
        <taxon>Actinomycetes</taxon>
        <taxon>Kitasatosporales</taxon>
        <taxon>Streptomycetaceae</taxon>
        <taxon>Streptomyces</taxon>
    </lineage>
</organism>
<dbReference type="EMBL" id="BSBI01000013">
    <property type="protein sequence ID" value="GLF98021.1"/>
    <property type="molecule type" value="Genomic_DNA"/>
</dbReference>
<name>A0ABQ5P613_9ACTN</name>
<dbReference type="Proteomes" id="UP001291653">
    <property type="component" value="Unassembled WGS sequence"/>
</dbReference>
<evidence type="ECO:0000313" key="2">
    <source>
        <dbReference type="Proteomes" id="UP001291653"/>
    </source>
</evidence>
<reference evidence="1 2" key="1">
    <citation type="submission" date="2022-10" db="EMBL/GenBank/DDBJ databases">
        <title>Draft genome sequence of Streptomyces sp. YSPA8.</title>
        <authorList>
            <person name="Moriuchi R."/>
            <person name="Dohra H."/>
            <person name="Yamamura H."/>
            <person name="Kodani S."/>
        </authorList>
    </citation>
    <scope>NUCLEOTIDE SEQUENCE [LARGE SCALE GENOMIC DNA]</scope>
    <source>
        <strain evidence="1 2">YSPA8</strain>
    </source>
</reference>
<evidence type="ECO:0000313" key="1">
    <source>
        <dbReference type="EMBL" id="GLF98021.1"/>
    </source>
</evidence>
<proteinExistence type="predicted"/>